<accession>A0A391P3J0</accession>
<evidence type="ECO:0000313" key="2">
    <source>
        <dbReference type="EMBL" id="GCA65368.1"/>
    </source>
</evidence>
<comment type="caution">
    <text evidence="2">The sequence shown here is derived from an EMBL/GenBank/DDBJ whole genome shotgun (WGS) entry which is preliminary data.</text>
</comment>
<dbReference type="Proteomes" id="UP000265618">
    <property type="component" value="Unassembled WGS sequence"/>
</dbReference>
<protein>
    <submittedName>
        <fullName evidence="2">Uncharacterized protein</fullName>
    </submittedName>
</protein>
<gene>
    <name evidence="2" type="ORF">KIPB_016958</name>
</gene>
<dbReference type="AlphaFoldDB" id="A0A391P3J0"/>
<evidence type="ECO:0000256" key="1">
    <source>
        <dbReference type="SAM" id="MobiDB-lite"/>
    </source>
</evidence>
<organism evidence="2 3">
    <name type="scientific">Kipferlia bialata</name>
    <dbReference type="NCBI Taxonomy" id="797122"/>
    <lineage>
        <taxon>Eukaryota</taxon>
        <taxon>Metamonada</taxon>
        <taxon>Carpediemonas-like organisms</taxon>
        <taxon>Kipferlia</taxon>
    </lineage>
</organism>
<keyword evidence="3" id="KW-1185">Reference proteome</keyword>
<feature type="region of interest" description="Disordered" evidence="1">
    <location>
        <begin position="19"/>
        <end position="42"/>
    </location>
</feature>
<dbReference type="EMBL" id="BDIP01010872">
    <property type="protein sequence ID" value="GCA65368.1"/>
    <property type="molecule type" value="Genomic_DNA"/>
</dbReference>
<evidence type="ECO:0000313" key="3">
    <source>
        <dbReference type="Proteomes" id="UP000265618"/>
    </source>
</evidence>
<reference evidence="2 3" key="1">
    <citation type="journal article" date="2018" name="PLoS ONE">
        <title>The draft genome of Kipferlia bialata reveals reductive genome evolution in fornicate parasites.</title>
        <authorList>
            <person name="Tanifuji G."/>
            <person name="Takabayashi S."/>
            <person name="Kume K."/>
            <person name="Takagi M."/>
            <person name="Nakayama T."/>
            <person name="Kamikawa R."/>
            <person name="Inagaki Y."/>
            <person name="Hashimoto T."/>
        </authorList>
    </citation>
    <scope>NUCLEOTIDE SEQUENCE [LARGE SCALE GENOMIC DNA]</scope>
    <source>
        <strain evidence="2">NY0173</strain>
    </source>
</reference>
<sequence>ALSKLPAVSQTSYARLVDMDKAGQRMSSETGGHGQGRAEDVG</sequence>
<feature type="non-terminal residue" evidence="2">
    <location>
        <position position="1"/>
    </location>
</feature>
<name>A0A391P3J0_9EUKA</name>
<proteinExistence type="predicted"/>